<evidence type="ECO:0000256" key="1">
    <source>
        <dbReference type="SAM" id="SignalP"/>
    </source>
</evidence>
<sequence>MKRILMGAAALAALVPALPAAAQEIVVTASRRIDMTMIPVVRMKRTADFAILEVVVTGDTRDATRRQEEIYGMVRKAIDLAPRYGVELATGELIVEPLTPENYRDLGLEEGDREDTDEARFYVKARLEPGMASADALGRITRFVEAVPPVGRAQMEADGDLALSVVDPDQYRGQIVALIAEDAGATAAAFGPGYGVRVSQLEQPVRWVRASLTEVYLYLPVDVAVVPRSE</sequence>
<reference evidence="2 3" key="1">
    <citation type="submission" date="2020-02" db="EMBL/GenBank/DDBJ databases">
        <authorList>
            <person name="Zheng R.K."/>
            <person name="Sun C.M."/>
        </authorList>
    </citation>
    <scope>NUCLEOTIDE SEQUENCE [LARGE SCALE GENOMIC DNA]</scope>
    <source>
        <strain evidence="3">zrk23</strain>
    </source>
</reference>
<protein>
    <submittedName>
        <fullName evidence="2">TonB-dependent receptor</fullName>
    </submittedName>
</protein>
<keyword evidence="2" id="KW-0675">Receptor</keyword>
<accession>A0A6G6Y6K1</accession>
<feature type="signal peptide" evidence="1">
    <location>
        <begin position="1"/>
        <end position="22"/>
    </location>
</feature>
<evidence type="ECO:0000313" key="2">
    <source>
        <dbReference type="EMBL" id="QIG80545.1"/>
    </source>
</evidence>
<dbReference type="Proteomes" id="UP000501568">
    <property type="component" value="Chromosome"/>
</dbReference>
<proteinExistence type="predicted"/>
<keyword evidence="1" id="KW-0732">Signal</keyword>
<dbReference type="AlphaFoldDB" id="A0A6G6Y6K1"/>
<gene>
    <name evidence="2" type="ORF">G5C33_12650</name>
</gene>
<evidence type="ECO:0000313" key="3">
    <source>
        <dbReference type="Proteomes" id="UP000501568"/>
    </source>
</evidence>
<name>A0A6G6Y6K1_9SPHN</name>
<keyword evidence="3" id="KW-1185">Reference proteome</keyword>
<dbReference type="EMBL" id="CP049109">
    <property type="protein sequence ID" value="QIG80545.1"/>
    <property type="molecule type" value="Genomic_DNA"/>
</dbReference>
<dbReference type="KEGG" id="spzr:G5C33_12650"/>
<organism evidence="2 3">
    <name type="scientific">Stakelama tenebrarum</name>
    <dbReference type="NCBI Taxonomy" id="2711215"/>
    <lineage>
        <taxon>Bacteria</taxon>
        <taxon>Pseudomonadati</taxon>
        <taxon>Pseudomonadota</taxon>
        <taxon>Alphaproteobacteria</taxon>
        <taxon>Sphingomonadales</taxon>
        <taxon>Sphingomonadaceae</taxon>
        <taxon>Stakelama</taxon>
    </lineage>
</organism>
<feature type="chain" id="PRO_5026323831" evidence="1">
    <location>
        <begin position="23"/>
        <end position="230"/>
    </location>
</feature>